<name>A0A285B2X0_9ENTR</name>
<evidence type="ECO:0000256" key="2">
    <source>
        <dbReference type="ARBA" id="ARBA00023002"/>
    </source>
</evidence>
<dbReference type="GO" id="GO:0016491">
    <property type="term" value="F:oxidoreductase activity"/>
    <property type="evidence" value="ECO:0007669"/>
    <property type="project" value="UniProtKB-KW"/>
</dbReference>
<dbReference type="InterPro" id="IPR036291">
    <property type="entry name" value="NAD(P)-bd_dom_sf"/>
</dbReference>
<dbReference type="RefSeq" id="WP_098140632.1">
    <property type="nucleotide sequence ID" value="NZ_CABGNE010000032.1"/>
</dbReference>
<gene>
    <name evidence="4" type="ORF">KOSB73_260018</name>
</gene>
<reference evidence="5" key="1">
    <citation type="submission" date="2017-08" db="EMBL/GenBank/DDBJ databases">
        <authorList>
            <person name="Brisse S."/>
        </authorList>
    </citation>
    <scope>NUCLEOTIDE SEQUENCE [LARGE SCALE GENOMIC DNA]</scope>
    <source>
        <strain evidence="5">06D021</strain>
    </source>
</reference>
<evidence type="ECO:0000313" key="5">
    <source>
        <dbReference type="Proteomes" id="UP000220639"/>
    </source>
</evidence>
<dbReference type="InterPro" id="IPR045312">
    <property type="entry name" value="PCBER-like"/>
</dbReference>
<dbReference type="Gene3D" id="3.40.50.720">
    <property type="entry name" value="NAD(P)-binding Rossmann-like Domain"/>
    <property type="match status" value="1"/>
</dbReference>
<dbReference type="InterPro" id="IPR008030">
    <property type="entry name" value="NmrA-like"/>
</dbReference>
<evidence type="ECO:0000259" key="3">
    <source>
        <dbReference type="Pfam" id="PF05368"/>
    </source>
</evidence>
<dbReference type="InterPro" id="IPR051609">
    <property type="entry name" value="NmrA/Isoflavone_reductase-like"/>
</dbReference>
<keyword evidence="2" id="KW-0560">Oxidoreductase</keyword>
<feature type="domain" description="NmrA-like" evidence="3">
    <location>
        <begin position="9"/>
        <end position="261"/>
    </location>
</feature>
<dbReference type="AlphaFoldDB" id="A0A285B2X0"/>
<dbReference type="Gene3D" id="3.90.25.10">
    <property type="entry name" value="UDP-galactose 4-epimerase, domain 1"/>
    <property type="match status" value="1"/>
</dbReference>
<dbReference type="PANTHER" id="PTHR47706:SF6">
    <property type="entry name" value="NMRA-LIKE FAMILY PROTEIN (AFU_ORTHOLOGUE AFUA_6G00280)"/>
    <property type="match status" value="1"/>
</dbReference>
<sequence>MEEHNVATDEKVLVLGAGQLGAAVLDSLVPAVIQRNGAISVIVSPGSWDARGKLRSAAHQKLADRGAEFIAVDVASSTPASLKDLFANFATIINCMGFVAGAGTQIKITRAALEARVKRYFPWQFGVNYDAVGKGSGQPVWDEQYDVRTLLRAQTATEWVIISTGMFTSFLFEPAFDVVNLSQNTLNALGRWDTQITVTSPADIGRLTTAIYLFEPRLINEVVFVAGETTSYGKLADTVERVTKRTFTRQVFTLPTLLEQLRMKPDDRMLRYRVAFARGDGMWWPMSETWNVQNNIPTQDIESWLRSVI</sequence>
<proteinExistence type="predicted"/>
<dbReference type="EMBL" id="FZTC01000019">
    <property type="protein sequence ID" value="SNU35294.1"/>
    <property type="molecule type" value="Genomic_DNA"/>
</dbReference>
<protein>
    <submittedName>
        <fullName evidence="4">Isoflavone reductase</fullName>
    </submittedName>
</protein>
<organism evidence="4 5">
    <name type="scientific">Klebsiella grimontii</name>
    <dbReference type="NCBI Taxonomy" id="2058152"/>
    <lineage>
        <taxon>Bacteria</taxon>
        <taxon>Pseudomonadati</taxon>
        <taxon>Pseudomonadota</taxon>
        <taxon>Gammaproteobacteria</taxon>
        <taxon>Enterobacterales</taxon>
        <taxon>Enterobacteriaceae</taxon>
        <taxon>Klebsiella/Raoultella group</taxon>
        <taxon>Klebsiella</taxon>
    </lineage>
</organism>
<dbReference type="Proteomes" id="UP000220639">
    <property type="component" value="Unassembled WGS sequence"/>
</dbReference>
<accession>A0A285B2X0</accession>
<evidence type="ECO:0000313" key="4">
    <source>
        <dbReference type="EMBL" id="SNU35294.1"/>
    </source>
</evidence>
<dbReference type="PANTHER" id="PTHR47706">
    <property type="entry name" value="NMRA-LIKE FAMILY PROTEIN"/>
    <property type="match status" value="1"/>
</dbReference>
<dbReference type="CDD" id="cd05259">
    <property type="entry name" value="PCBER_SDR_a"/>
    <property type="match status" value="1"/>
</dbReference>
<dbReference type="Pfam" id="PF05368">
    <property type="entry name" value="NmrA"/>
    <property type="match status" value="1"/>
</dbReference>
<dbReference type="SUPFAM" id="SSF51735">
    <property type="entry name" value="NAD(P)-binding Rossmann-fold domains"/>
    <property type="match status" value="1"/>
</dbReference>
<evidence type="ECO:0000256" key="1">
    <source>
        <dbReference type="ARBA" id="ARBA00022857"/>
    </source>
</evidence>
<keyword evidence="1" id="KW-0521">NADP</keyword>